<gene>
    <name evidence="1" type="ORF">SAMN05428998_106102</name>
</gene>
<dbReference type="Proteomes" id="UP000192917">
    <property type="component" value="Unassembled WGS sequence"/>
</dbReference>
<reference evidence="1 2" key="1">
    <citation type="submission" date="2017-04" db="EMBL/GenBank/DDBJ databases">
        <authorList>
            <person name="Afonso C.L."/>
            <person name="Miller P.J."/>
            <person name="Scott M.A."/>
            <person name="Spackman E."/>
            <person name="Goraichik I."/>
            <person name="Dimitrov K.M."/>
            <person name="Suarez D.L."/>
            <person name="Swayne D.E."/>
        </authorList>
    </citation>
    <scope>NUCLEOTIDE SEQUENCE [LARGE SCALE GENOMIC DNA]</scope>
    <source>
        <strain evidence="1 2">USBA 355</strain>
    </source>
</reference>
<dbReference type="EMBL" id="FWZX01000006">
    <property type="protein sequence ID" value="SMF17458.1"/>
    <property type="molecule type" value="Genomic_DNA"/>
</dbReference>
<name>A0A1Y6BL98_9PROT</name>
<dbReference type="AlphaFoldDB" id="A0A1Y6BL98"/>
<keyword evidence="2" id="KW-1185">Reference proteome</keyword>
<organism evidence="1 2">
    <name type="scientific">Tistlia consotensis USBA 355</name>
    <dbReference type="NCBI Taxonomy" id="560819"/>
    <lineage>
        <taxon>Bacteria</taxon>
        <taxon>Pseudomonadati</taxon>
        <taxon>Pseudomonadota</taxon>
        <taxon>Alphaproteobacteria</taxon>
        <taxon>Rhodospirillales</taxon>
        <taxon>Rhodovibrionaceae</taxon>
        <taxon>Tistlia</taxon>
    </lineage>
</organism>
<evidence type="ECO:0000313" key="2">
    <source>
        <dbReference type="Proteomes" id="UP000192917"/>
    </source>
</evidence>
<sequence length="62" mass="6968">MHKNWIRCTLVVGGPIYVNVAAASTLKRHSGDETRIAFPGDGNDFIDVRETPEEILEQLRDD</sequence>
<evidence type="ECO:0000313" key="1">
    <source>
        <dbReference type="EMBL" id="SMF17458.1"/>
    </source>
</evidence>
<dbReference type="RefSeq" id="WP_089229587.1">
    <property type="nucleotide sequence ID" value="NZ_FWZX01000006.1"/>
</dbReference>
<accession>A0A1Y6BL98</accession>
<protein>
    <submittedName>
        <fullName evidence="1">Uncharacterized protein</fullName>
    </submittedName>
</protein>
<proteinExistence type="predicted"/>